<dbReference type="Proteomes" id="UP000002588">
    <property type="component" value="Chromosome"/>
</dbReference>
<keyword evidence="2" id="KW-1185">Reference proteome</keyword>
<dbReference type="HOGENOM" id="CLU_3131848_0_0_4"/>
<sequence>MIRAEMESAREAPAVTHGCGEPAVLSAFCRVGVARFALLSDQSWRKGEE</sequence>
<evidence type="ECO:0000313" key="1">
    <source>
        <dbReference type="EMBL" id="CAL96333.1"/>
    </source>
</evidence>
<reference evidence="1 2" key="1">
    <citation type="journal article" date="2006" name="Nat. Biotechnol.">
        <title>Complete genome of the mutualistic, N2-fixing grass endophyte Azoarcus sp. strain BH72.</title>
        <authorList>
            <person name="Krause A."/>
            <person name="Ramakumar A."/>
            <person name="Bartels D."/>
            <person name="Battistoni F."/>
            <person name="Bekel T."/>
            <person name="Boch J."/>
            <person name="Boehm M."/>
            <person name="Friedrich F."/>
            <person name="Hurek T."/>
            <person name="Krause L."/>
            <person name="Linke B."/>
            <person name="McHardy A.C."/>
            <person name="Sarkar A."/>
            <person name="Schneiker S."/>
            <person name="Syed A.A."/>
            <person name="Thauer R."/>
            <person name="Vorhoelter F.-J."/>
            <person name="Weidner S."/>
            <person name="Puehler A."/>
            <person name="Reinhold-Hurek B."/>
            <person name="Kaiser O."/>
            <person name="Goesmann A."/>
        </authorList>
    </citation>
    <scope>NUCLEOTIDE SEQUENCE [LARGE SCALE GENOMIC DNA]</scope>
    <source>
        <strain evidence="1 2">BH72</strain>
    </source>
</reference>
<organism evidence="1 2">
    <name type="scientific">Azoarcus sp. (strain BH72)</name>
    <dbReference type="NCBI Taxonomy" id="418699"/>
    <lineage>
        <taxon>Bacteria</taxon>
        <taxon>Pseudomonadati</taxon>
        <taxon>Pseudomonadota</taxon>
        <taxon>Betaproteobacteria</taxon>
        <taxon>Rhodocyclales</taxon>
        <taxon>Zoogloeaceae</taxon>
        <taxon>Azoarcus</taxon>
    </lineage>
</organism>
<proteinExistence type="predicted"/>
<accession>A1KBX7</accession>
<dbReference type="KEGG" id="azo:azo3717"/>
<name>A1KBX7_AZOSB</name>
<dbReference type="EMBL" id="AM406670">
    <property type="protein sequence ID" value="CAL96333.1"/>
    <property type="molecule type" value="Genomic_DNA"/>
</dbReference>
<gene>
    <name evidence="1" type="ordered locus">azo3717</name>
</gene>
<protein>
    <submittedName>
        <fullName evidence="1">Uncharacterized protein</fullName>
    </submittedName>
</protein>
<dbReference type="STRING" id="62928.azo3717"/>
<evidence type="ECO:0000313" key="2">
    <source>
        <dbReference type="Proteomes" id="UP000002588"/>
    </source>
</evidence>
<dbReference type="AlphaFoldDB" id="A1KBX7"/>